<reference evidence="10" key="1">
    <citation type="submission" date="2020-05" db="EMBL/GenBank/DDBJ databases">
        <title>WGS assembly of Panicum virgatum.</title>
        <authorList>
            <person name="Lovell J.T."/>
            <person name="Jenkins J."/>
            <person name="Shu S."/>
            <person name="Juenger T.E."/>
            <person name="Schmutz J."/>
        </authorList>
    </citation>
    <scope>NUCLEOTIDE SEQUENCE</scope>
    <source>
        <strain evidence="10">AP13</strain>
    </source>
</reference>
<feature type="compositionally biased region" description="Basic and acidic residues" evidence="7">
    <location>
        <begin position="695"/>
        <end position="706"/>
    </location>
</feature>
<evidence type="ECO:0000256" key="4">
    <source>
        <dbReference type="ARBA" id="ARBA00023163"/>
    </source>
</evidence>
<evidence type="ECO:0000259" key="9">
    <source>
        <dbReference type="PROSITE" id="PS50982"/>
    </source>
</evidence>
<proteinExistence type="predicted"/>
<dbReference type="InterPro" id="IPR037472">
    <property type="entry name" value="MBD8"/>
</dbReference>
<keyword evidence="6" id="KW-0863">Zinc-finger</keyword>
<evidence type="ECO:0000256" key="5">
    <source>
        <dbReference type="ARBA" id="ARBA00023242"/>
    </source>
</evidence>
<feature type="region of interest" description="Disordered" evidence="7">
    <location>
        <begin position="972"/>
        <end position="1010"/>
    </location>
</feature>
<dbReference type="PROSITE" id="PS50982">
    <property type="entry name" value="MBD"/>
    <property type="match status" value="1"/>
</dbReference>
<keyword evidence="2" id="KW-0805">Transcription regulation</keyword>
<dbReference type="AlphaFoldDB" id="A0A8T0R2E2"/>
<keyword evidence="6" id="KW-0862">Zinc</keyword>
<evidence type="ECO:0000256" key="3">
    <source>
        <dbReference type="ARBA" id="ARBA00023125"/>
    </source>
</evidence>
<evidence type="ECO:0000256" key="6">
    <source>
        <dbReference type="PROSITE-ProRule" id="PRU00042"/>
    </source>
</evidence>
<gene>
    <name evidence="10" type="ORF">PVAP13_6NG287700</name>
</gene>
<dbReference type="InterPro" id="IPR001739">
    <property type="entry name" value="Methyl_CpG_DNA-bd"/>
</dbReference>
<sequence>MATELLPVVDLRTLSLSDLDALAAASAHALAPGSCPDADPLPPLKIDRAVFNESAGSRKQTFSRLRLGAASSSSSPSARPASAQSSTARRDPDSHLVACHLRRLFVPDDPSLPIPSEPQTLALTEPPDPDRETTNAKGVSVDLVRLAGMVDPYDAELQRRTAGMASETELQGFIASVAGKWLSPRQRRKYVDASFFGDHLPRGWRLQLGLKRKGGAIWLHCFSYVSPKGNQFSTCKEVSAYLMSLLGYPEVKSVTNQYESTGQIYLCANDGADNVLGSQDQIGSCVDKSNILPVAFLDCQKCNLTFSDRTAYEQHHFSCHEMSAKRRRTGKFGGPVVGKDGKFECPICQKTFEEEPQYFGHVGSHARYQGLTPEAFFNKATSGRVINGSLAEVSFTLQELTESPGQNNKVSDGEAGFQHHNHSNEHGGNNSTVTELFSTNCSDNFIGPNKAQSRPEEIHHIIGVPSVTRYPSDTVHADVTIPKRASNTSHQSVSNTNAFAGVTFVNGQLGSYQVARPTAFGTANHYQDRIVDHGMAAPMHADNNTVKARDVNLNSSLDTICFPIASANNETSAPLNEFNRSSITAKCFGSFNNNDVASSTSSCSGSINKISSSVGTMNKTSVVASRCFDPSYGPYGHDHGAVKANHFANKNNTTVYQANLGTEPVYPVATKADCLASRPVQTKNSGKEPTSNSKEQMDNVKNRTSKESGFGNEAHNRRTFTSGITDRGSAQFNDSFTHIKPNSSNRSSLPQSNTLAAGNFIKGSGSDVNCMKGSLANRGDANITKGPFVNRPIDNNEPNVPMLEVMGKSNNEMQNRNNDFVPGCDPHAASRTSRNVNGLMSTQANFAGMSSAVQSVGDVPLTSTTQDQCDLQLGFGAQKQRIFSSHGEFRSAATGSHQLGSNARNNSLPTGSQQFGSMDEPNSHSSGTPQFGGFGRPNSVPAAPSQLGSIARPNYLHSAESSQFASMVQPNSITPASSQFGREGRPDSVPNAQSSQFRSMAGPNSVPPAQSSQFGSMLLLNPLSLGACPDQILHILLYRRSLETC</sequence>
<dbReference type="InterPro" id="IPR016177">
    <property type="entry name" value="DNA-bd_dom_sf"/>
</dbReference>
<feature type="domain" description="MBD" evidence="9">
    <location>
        <begin position="190"/>
        <end position="263"/>
    </location>
</feature>
<comment type="caution">
    <text evidence="10">The sequence shown here is derived from an EMBL/GenBank/DDBJ whole genome shotgun (WGS) entry which is preliminary data.</text>
</comment>
<feature type="compositionally biased region" description="Polar residues" evidence="7">
    <location>
        <begin position="893"/>
        <end position="916"/>
    </location>
</feature>
<keyword evidence="6" id="KW-0479">Metal-binding</keyword>
<evidence type="ECO:0000313" key="10">
    <source>
        <dbReference type="EMBL" id="KAG2579476.1"/>
    </source>
</evidence>
<feature type="region of interest" description="Disordered" evidence="7">
    <location>
        <begin position="403"/>
        <end position="430"/>
    </location>
</feature>
<dbReference type="Proteomes" id="UP000823388">
    <property type="component" value="Chromosome 6N"/>
</dbReference>
<dbReference type="SUPFAM" id="SSF54171">
    <property type="entry name" value="DNA-binding domain"/>
    <property type="match status" value="1"/>
</dbReference>
<protein>
    <recommendedName>
        <fullName evidence="12">Methyl-CpG-binding domain-containing protein 8</fullName>
    </recommendedName>
</protein>
<dbReference type="PANTHER" id="PTHR37701:SF16">
    <property type="entry name" value="METHYL-CPG-BINDING DOMAIN-CONTAINING PROTEIN 8"/>
    <property type="match status" value="1"/>
</dbReference>
<evidence type="ECO:0000256" key="2">
    <source>
        <dbReference type="ARBA" id="ARBA00023015"/>
    </source>
</evidence>
<dbReference type="GO" id="GO:0005634">
    <property type="term" value="C:nucleus"/>
    <property type="evidence" value="ECO:0007669"/>
    <property type="project" value="UniProtKB-SubCell"/>
</dbReference>
<dbReference type="PROSITE" id="PS50157">
    <property type="entry name" value="ZINC_FINGER_C2H2_2"/>
    <property type="match status" value="1"/>
</dbReference>
<evidence type="ECO:0000256" key="7">
    <source>
        <dbReference type="SAM" id="MobiDB-lite"/>
    </source>
</evidence>
<dbReference type="Gene3D" id="3.30.160.60">
    <property type="entry name" value="Classic Zinc Finger"/>
    <property type="match status" value="1"/>
</dbReference>
<dbReference type="PROSITE" id="PS00028">
    <property type="entry name" value="ZINC_FINGER_C2H2_1"/>
    <property type="match status" value="2"/>
</dbReference>
<dbReference type="GO" id="GO:0008270">
    <property type="term" value="F:zinc ion binding"/>
    <property type="evidence" value="ECO:0007669"/>
    <property type="project" value="UniProtKB-KW"/>
</dbReference>
<feature type="domain" description="C2H2-type" evidence="8">
    <location>
        <begin position="343"/>
        <end position="370"/>
    </location>
</feature>
<feature type="region of interest" description="Disordered" evidence="7">
    <location>
        <begin position="677"/>
        <end position="752"/>
    </location>
</feature>
<dbReference type="EMBL" id="CM029048">
    <property type="protein sequence ID" value="KAG2579476.1"/>
    <property type="molecule type" value="Genomic_DNA"/>
</dbReference>
<dbReference type="Pfam" id="PF01429">
    <property type="entry name" value="MBD"/>
    <property type="match status" value="1"/>
</dbReference>
<feature type="region of interest" description="Disordered" evidence="7">
    <location>
        <begin position="108"/>
        <end position="135"/>
    </location>
</feature>
<organism evidence="10 11">
    <name type="scientific">Panicum virgatum</name>
    <name type="common">Blackwell switchgrass</name>
    <dbReference type="NCBI Taxonomy" id="38727"/>
    <lineage>
        <taxon>Eukaryota</taxon>
        <taxon>Viridiplantae</taxon>
        <taxon>Streptophyta</taxon>
        <taxon>Embryophyta</taxon>
        <taxon>Tracheophyta</taxon>
        <taxon>Spermatophyta</taxon>
        <taxon>Magnoliopsida</taxon>
        <taxon>Liliopsida</taxon>
        <taxon>Poales</taxon>
        <taxon>Poaceae</taxon>
        <taxon>PACMAD clade</taxon>
        <taxon>Panicoideae</taxon>
        <taxon>Panicodae</taxon>
        <taxon>Paniceae</taxon>
        <taxon>Panicinae</taxon>
        <taxon>Panicum</taxon>
        <taxon>Panicum sect. Hiantes</taxon>
    </lineage>
</organism>
<feature type="compositionally biased region" description="Polar residues" evidence="7">
    <location>
        <begin position="719"/>
        <end position="752"/>
    </location>
</feature>
<dbReference type="SMART" id="SM00355">
    <property type="entry name" value="ZnF_C2H2"/>
    <property type="match status" value="2"/>
</dbReference>
<keyword evidence="11" id="KW-1185">Reference proteome</keyword>
<evidence type="ECO:0000256" key="1">
    <source>
        <dbReference type="ARBA" id="ARBA00004123"/>
    </source>
</evidence>
<feature type="compositionally biased region" description="Low complexity" evidence="7">
    <location>
        <begin position="63"/>
        <end position="87"/>
    </location>
</feature>
<keyword evidence="5" id="KW-0539">Nucleus</keyword>
<feature type="region of interest" description="Disordered" evidence="7">
    <location>
        <begin position="887"/>
        <end position="947"/>
    </location>
</feature>
<name>A0A8T0R2E2_PANVG</name>
<feature type="compositionally biased region" description="Polar residues" evidence="7">
    <location>
        <begin position="679"/>
        <end position="694"/>
    </location>
</feature>
<dbReference type="InterPro" id="IPR013087">
    <property type="entry name" value="Znf_C2H2_type"/>
</dbReference>
<dbReference type="PANTHER" id="PTHR37701">
    <property type="entry name" value="METHYL-CPG-BINDING DOMAIN-CONTAINING PROTEIN 8"/>
    <property type="match status" value="1"/>
</dbReference>
<dbReference type="GO" id="GO:0003677">
    <property type="term" value="F:DNA binding"/>
    <property type="evidence" value="ECO:0007669"/>
    <property type="project" value="UniProtKB-KW"/>
</dbReference>
<feature type="region of interest" description="Disordered" evidence="7">
    <location>
        <begin position="62"/>
        <end position="93"/>
    </location>
</feature>
<evidence type="ECO:0000259" key="8">
    <source>
        <dbReference type="PROSITE" id="PS50157"/>
    </source>
</evidence>
<evidence type="ECO:0000313" key="11">
    <source>
        <dbReference type="Proteomes" id="UP000823388"/>
    </source>
</evidence>
<keyword evidence="4" id="KW-0804">Transcription</keyword>
<comment type="subcellular location">
    <subcellularLocation>
        <location evidence="1">Nucleus</location>
    </subcellularLocation>
</comment>
<accession>A0A8T0R2E2</accession>
<keyword evidence="3" id="KW-0238">DNA-binding</keyword>
<evidence type="ECO:0008006" key="12">
    <source>
        <dbReference type="Google" id="ProtNLM"/>
    </source>
</evidence>